<evidence type="ECO:0000256" key="10">
    <source>
        <dbReference type="ARBA" id="ARBA00029447"/>
    </source>
</evidence>
<dbReference type="GO" id="GO:0005886">
    <property type="term" value="C:plasma membrane"/>
    <property type="evidence" value="ECO:0007669"/>
    <property type="project" value="UniProtKB-SubCell"/>
</dbReference>
<evidence type="ECO:0000259" key="13">
    <source>
        <dbReference type="PROSITE" id="PS50112"/>
    </source>
</evidence>
<keyword evidence="2" id="KW-1003">Cell membrane</keyword>
<dbReference type="AlphaFoldDB" id="A0A3B0YAB4"/>
<name>A0A3B0YAB4_9ZZZZ</name>
<feature type="transmembrane region" description="Helical" evidence="11">
    <location>
        <begin position="177"/>
        <end position="197"/>
    </location>
</feature>
<gene>
    <name evidence="14" type="ORF">MNBD_GAMMA13-1379</name>
</gene>
<evidence type="ECO:0000256" key="2">
    <source>
        <dbReference type="ARBA" id="ARBA00022475"/>
    </source>
</evidence>
<feature type="domain" description="Methyl-accepting transducer" evidence="12">
    <location>
        <begin position="252"/>
        <end position="488"/>
    </location>
</feature>
<protein>
    <submittedName>
        <fullName evidence="14">Methyl-accepting chemotaxis sensor/transducer protein</fullName>
    </submittedName>
</protein>
<evidence type="ECO:0000256" key="9">
    <source>
        <dbReference type="ARBA" id="ARBA00023224"/>
    </source>
</evidence>
<dbReference type="NCBIfam" id="TIGR00229">
    <property type="entry name" value="sensory_box"/>
    <property type="match status" value="1"/>
</dbReference>
<feature type="domain" description="PAS" evidence="13">
    <location>
        <begin position="25"/>
        <end position="50"/>
    </location>
</feature>
<dbReference type="PANTHER" id="PTHR32089:SF112">
    <property type="entry name" value="LYSOZYME-LIKE PROTEIN-RELATED"/>
    <property type="match status" value="1"/>
</dbReference>
<evidence type="ECO:0000256" key="11">
    <source>
        <dbReference type="SAM" id="Phobius"/>
    </source>
</evidence>
<evidence type="ECO:0000256" key="6">
    <source>
        <dbReference type="ARBA" id="ARBA00022692"/>
    </source>
</evidence>
<evidence type="ECO:0000259" key="12">
    <source>
        <dbReference type="PROSITE" id="PS50111"/>
    </source>
</evidence>
<dbReference type="Gene3D" id="3.30.450.20">
    <property type="entry name" value="PAS domain"/>
    <property type="match status" value="1"/>
</dbReference>
<dbReference type="SMART" id="SM00283">
    <property type="entry name" value="MA"/>
    <property type="match status" value="1"/>
</dbReference>
<dbReference type="InterPro" id="IPR004089">
    <property type="entry name" value="MCPsignal_dom"/>
</dbReference>
<evidence type="ECO:0000313" key="14">
    <source>
        <dbReference type="EMBL" id="VAW77758.1"/>
    </source>
</evidence>
<keyword evidence="7 11" id="KW-1133">Transmembrane helix</keyword>
<dbReference type="CDD" id="cd00130">
    <property type="entry name" value="PAS"/>
    <property type="match status" value="1"/>
</dbReference>
<evidence type="ECO:0000256" key="1">
    <source>
        <dbReference type="ARBA" id="ARBA00004429"/>
    </source>
</evidence>
<keyword evidence="4" id="KW-0145">Chemotaxis</keyword>
<evidence type="ECO:0000256" key="8">
    <source>
        <dbReference type="ARBA" id="ARBA00023136"/>
    </source>
</evidence>
<evidence type="ECO:0000256" key="5">
    <source>
        <dbReference type="ARBA" id="ARBA00022519"/>
    </source>
</evidence>
<keyword evidence="8 11" id="KW-0472">Membrane</keyword>
<dbReference type="PRINTS" id="PR00260">
    <property type="entry name" value="CHEMTRNSDUCR"/>
</dbReference>
<comment type="subcellular location">
    <subcellularLocation>
        <location evidence="1">Cell inner membrane</location>
        <topology evidence="1">Multi-pass membrane protein</topology>
    </subcellularLocation>
</comment>
<keyword evidence="6 11" id="KW-0812">Transmembrane</keyword>
<dbReference type="Pfam" id="PF08447">
    <property type="entry name" value="PAS_3"/>
    <property type="match status" value="1"/>
</dbReference>
<dbReference type="FunFam" id="3.30.450.20:FF:000046">
    <property type="entry name" value="Aerotaxis sensor receptor"/>
    <property type="match status" value="1"/>
</dbReference>
<dbReference type="InterPro" id="IPR000014">
    <property type="entry name" value="PAS"/>
</dbReference>
<dbReference type="SUPFAM" id="SSF58104">
    <property type="entry name" value="Methyl-accepting chemotaxis protein (MCP) signaling domain"/>
    <property type="match status" value="1"/>
</dbReference>
<evidence type="ECO:0000256" key="4">
    <source>
        <dbReference type="ARBA" id="ARBA00022500"/>
    </source>
</evidence>
<dbReference type="CDD" id="cd11386">
    <property type="entry name" value="MCP_signal"/>
    <property type="match status" value="1"/>
</dbReference>
<sequence>MKKNTPVTNTETDYSEDCNLLSTTDLKGAITYCSDDFINISGFSSEELTGCNHNIVRHPDMPPAAFADLWSNLKCGNSWMGIVKNRCKNGNYYWVDAYVTPIKEHGKVDEYQSVRSKPERATVRRAEKIYQQLMQGKMPLALRLPKISLRSKLSAGFALAILPPLSMLINNTAVSSIAGWSITALSLGTAIATTWLVSKRIMAGAYVARKIINNPLMQLVYTDSTDEVGEMALAMKMQSSEMRAIVGRVSDSSLALKSSSEILANTIEATNVSIREQQSQTDQVATAMNEMSAAVQEVARNTTYATDGAKEAQQSADKGRAVVNETIQSIRNVAEGVEQATDVVNLLNNDAATISTIVDVIRGIAEQTNLLALNAAIEAARAGEQGRGFAVVADEVRTLAQRTQQSTLEIQGMVERLQAGADETVKAMAQSTQKTEISVQHAMEAGKALENMTGLINKISDMNVQIATAAEEQSAVSEEINSNIVAINDLGQSTAKAAHQNGDISRQFTQEVHRQQQLVKQFQRRG</sequence>
<dbReference type="Pfam" id="PF00015">
    <property type="entry name" value="MCPsignal"/>
    <property type="match status" value="1"/>
</dbReference>
<keyword evidence="3" id="KW-0488">Methylation</keyword>
<dbReference type="GO" id="GO:0004888">
    <property type="term" value="F:transmembrane signaling receptor activity"/>
    <property type="evidence" value="ECO:0007669"/>
    <property type="project" value="InterPro"/>
</dbReference>
<dbReference type="InterPro" id="IPR013655">
    <property type="entry name" value="PAS_fold_3"/>
</dbReference>
<proteinExistence type="inferred from homology"/>
<comment type="similarity">
    <text evidence="10">Belongs to the methyl-accepting chemotaxis (MCP) protein family.</text>
</comment>
<dbReference type="FunFam" id="1.10.287.950:FF:000001">
    <property type="entry name" value="Methyl-accepting chemotaxis sensory transducer"/>
    <property type="match status" value="1"/>
</dbReference>
<dbReference type="PROSITE" id="PS50111">
    <property type="entry name" value="CHEMOTAXIS_TRANSDUC_2"/>
    <property type="match status" value="1"/>
</dbReference>
<reference evidence="14" key="1">
    <citation type="submission" date="2018-06" db="EMBL/GenBank/DDBJ databases">
        <authorList>
            <person name="Zhirakovskaya E."/>
        </authorList>
    </citation>
    <scope>NUCLEOTIDE SEQUENCE</scope>
</reference>
<evidence type="ECO:0000256" key="7">
    <source>
        <dbReference type="ARBA" id="ARBA00022989"/>
    </source>
</evidence>
<dbReference type="InterPro" id="IPR035965">
    <property type="entry name" value="PAS-like_dom_sf"/>
</dbReference>
<keyword evidence="5" id="KW-0997">Cell inner membrane</keyword>
<dbReference type="PROSITE" id="PS50112">
    <property type="entry name" value="PAS"/>
    <property type="match status" value="1"/>
</dbReference>
<organism evidence="14">
    <name type="scientific">hydrothermal vent metagenome</name>
    <dbReference type="NCBI Taxonomy" id="652676"/>
    <lineage>
        <taxon>unclassified sequences</taxon>
        <taxon>metagenomes</taxon>
        <taxon>ecological metagenomes</taxon>
    </lineage>
</organism>
<dbReference type="Gene3D" id="1.10.287.950">
    <property type="entry name" value="Methyl-accepting chemotaxis protein"/>
    <property type="match status" value="1"/>
</dbReference>
<dbReference type="SUPFAM" id="SSF55785">
    <property type="entry name" value="PYP-like sensor domain (PAS domain)"/>
    <property type="match status" value="1"/>
</dbReference>
<dbReference type="InterPro" id="IPR004090">
    <property type="entry name" value="Chemotax_Me-accpt_rcpt"/>
</dbReference>
<dbReference type="GO" id="GO:0007165">
    <property type="term" value="P:signal transduction"/>
    <property type="evidence" value="ECO:0007669"/>
    <property type="project" value="UniProtKB-KW"/>
</dbReference>
<dbReference type="GO" id="GO:0006935">
    <property type="term" value="P:chemotaxis"/>
    <property type="evidence" value="ECO:0007669"/>
    <property type="project" value="UniProtKB-KW"/>
</dbReference>
<evidence type="ECO:0000256" key="3">
    <source>
        <dbReference type="ARBA" id="ARBA00022481"/>
    </source>
</evidence>
<dbReference type="EMBL" id="UOFK01000127">
    <property type="protein sequence ID" value="VAW77758.1"/>
    <property type="molecule type" value="Genomic_DNA"/>
</dbReference>
<accession>A0A3B0YAB4</accession>
<dbReference type="PANTHER" id="PTHR32089">
    <property type="entry name" value="METHYL-ACCEPTING CHEMOTAXIS PROTEIN MCPB"/>
    <property type="match status" value="1"/>
</dbReference>
<keyword evidence="9" id="KW-0807">Transducer</keyword>